<gene>
    <name evidence="9" type="ORF">C4N9_15030</name>
</gene>
<keyword evidence="10" id="KW-1185">Reference proteome</keyword>
<sequence>MRPFVWAFRKIQAVCLILAAFGRLQPPRRRAMTEAGVAKGSAMRLHLEGVIETGTNLLDQGITDFEIAVIDGVTHLYASTGRNGGLSEYVIGGNGDITLSTSVIFPANIRGVVSDRIILNDGADGPEMLLGGRGSGLMAYGLRNDGDIGYLYNVSWSDARAAFDAGSDAFLQAIVMMDGSTWGIFPNGFDGDQVVDLECVTIGVRDFVVVANAQSDNVVAYRIDPATGDLVQVDSLGAGRGLGIDAPVAMETITLGGRTFVVLASANTSSVSVMELTATGQLEPVDHVVDTGALRIGGVQAMDVIEVGGQVFVVAGGADNGITLFSLLPDGTLVEVLTLGDDADTAMHNVSAIEMTVDGGTLYIFVASQNEAGITTFTLDLADLGRVLESGWAAETVSGTQRNDILMAKGQNDTLLGGAGDDILVSGGTGTQMTGGEGADIFVIRDGSGTTTIEDFQAGSDILNLSDLPMLRDVSQLDFTVTGTGAVISYRGVVIVLNSADGQPLSLSDVFPDGFAWGDHFPFTPIDDGNTSNPGIWRRGSNGADTIWGGARDDTLLGGGGNDQISGGQGDDHIDGGAGHDTLRGIDGENTLLGGLGNDFIAGGAGADSISGGDGNDSVFANDGDDTLYGGAGNDLLYGGAGNDFVSVTAGRNMIGLSTGNDTAQGGTGQDTIWCGTGDDVARGGEGHDKIGAGLGDDMIYGDAGNDTVYGAAGNDMISGGDGNDLLFASTGNDTVLGGAGNDNLWLGDGDDRADGGAGADQLRGGTGNDRLHAGGDNDIVWGQDGNDTMEGAGGDDWLSGGAGNDILNGGSGNDTLRGGSGYDVYWGGAGADVFEFFRDHDTGRVMDFDPAEGDLIRLDDWIWFSLGDLTPQQVVERFGSLDDQGNVVLDFSDVGGNVVILNGYDDLAGLSDHIEIF</sequence>
<dbReference type="GO" id="GO:0005509">
    <property type="term" value="F:calcium ion binding"/>
    <property type="evidence" value="ECO:0007669"/>
    <property type="project" value="InterPro"/>
</dbReference>
<dbReference type="GO" id="GO:0005576">
    <property type="term" value="C:extracellular region"/>
    <property type="evidence" value="ECO:0007669"/>
    <property type="project" value="UniProtKB-SubCell"/>
</dbReference>
<evidence type="ECO:0000256" key="7">
    <source>
        <dbReference type="ARBA" id="ARBA00023136"/>
    </source>
</evidence>
<dbReference type="SUPFAM" id="SSF101908">
    <property type="entry name" value="Putative isomerase YbhE"/>
    <property type="match status" value="1"/>
</dbReference>
<evidence type="ECO:0000256" key="6">
    <source>
        <dbReference type="ARBA" id="ARBA00023026"/>
    </source>
</evidence>
<dbReference type="PANTHER" id="PTHR38340:SF1">
    <property type="entry name" value="S-LAYER PROTEIN"/>
    <property type="match status" value="1"/>
</dbReference>
<dbReference type="Pfam" id="PF00353">
    <property type="entry name" value="HemolysinCabind"/>
    <property type="match status" value="8"/>
</dbReference>
<dbReference type="PROSITE" id="PS00330">
    <property type="entry name" value="HEMOLYSIN_CALCIUM"/>
    <property type="match status" value="4"/>
</dbReference>
<name>A0A2U2C7A2_9RHOB</name>
<evidence type="ECO:0000313" key="10">
    <source>
        <dbReference type="Proteomes" id="UP000244940"/>
    </source>
</evidence>
<dbReference type="InterPro" id="IPR018511">
    <property type="entry name" value="Hemolysin-typ_Ca-bd_CS"/>
</dbReference>
<dbReference type="EMBL" id="QEYD01000009">
    <property type="protein sequence ID" value="PWE27747.1"/>
    <property type="molecule type" value="Genomic_DNA"/>
</dbReference>
<protein>
    <recommendedName>
        <fullName evidence="11">Calcium-binding protein</fullName>
    </recommendedName>
</protein>
<dbReference type="SUPFAM" id="SSF51120">
    <property type="entry name" value="beta-Roll"/>
    <property type="match status" value="3"/>
</dbReference>
<evidence type="ECO:0000256" key="2">
    <source>
        <dbReference type="ARBA" id="ARBA00004613"/>
    </source>
</evidence>
<dbReference type="GO" id="GO:0090729">
    <property type="term" value="F:toxin activity"/>
    <property type="evidence" value="ECO:0007669"/>
    <property type="project" value="UniProtKB-KW"/>
</dbReference>
<proteinExistence type="predicted"/>
<dbReference type="PRINTS" id="PR00313">
    <property type="entry name" value="CABNDNGRPT"/>
</dbReference>
<keyword evidence="3" id="KW-0964">Secreted</keyword>
<evidence type="ECO:0000256" key="5">
    <source>
        <dbReference type="ARBA" id="ARBA00022737"/>
    </source>
</evidence>
<dbReference type="InterPro" id="IPR050557">
    <property type="entry name" value="RTX_toxin/Mannuronan_C5-epim"/>
</dbReference>
<evidence type="ECO:0000256" key="3">
    <source>
        <dbReference type="ARBA" id="ARBA00022525"/>
    </source>
</evidence>
<organism evidence="9 10">
    <name type="scientific">Pararhodobacter marinus</name>
    <dbReference type="NCBI Taxonomy" id="2184063"/>
    <lineage>
        <taxon>Bacteria</taxon>
        <taxon>Pseudomonadati</taxon>
        <taxon>Pseudomonadota</taxon>
        <taxon>Alphaproteobacteria</taxon>
        <taxon>Rhodobacterales</taxon>
        <taxon>Paracoccaceae</taxon>
        <taxon>Pararhodobacter</taxon>
    </lineage>
</organism>
<evidence type="ECO:0000313" key="9">
    <source>
        <dbReference type="EMBL" id="PWE27747.1"/>
    </source>
</evidence>
<keyword evidence="5" id="KW-0677">Repeat</keyword>
<dbReference type="InterPro" id="IPR003995">
    <property type="entry name" value="RTX_toxin_determinant-A"/>
</dbReference>
<keyword evidence="6" id="KW-0843">Virulence</keyword>
<dbReference type="OrthoDB" id="9342475at2"/>
<dbReference type="InterPro" id="IPR001343">
    <property type="entry name" value="Hemolysn_Ca-bd"/>
</dbReference>
<dbReference type="AlphaFoldDB" id="A0A2U2C7A2"/>
<evidence type="ECO:0000256" key="4">
    <source>
        <dbReference type="ARBA" id="ARBA00022656"/>
    </source>
</evidence>
<dbReference type="Gene3D" id="2.150.10.10">
    <property type="entry name" value="Serralysin-like metalloprotease, C-terminal"/>
    <property type="match status" value="6"/>
</dbReference>
<evidence type="ECO:0000256" key="1">
    <source>
        <dbReference type="ARBA" id="ARBA00004370"/>
    </source>
</evidence>
<reference evidence="9 10" key="1">
    <citation type="submission" date="2018-05" db="EMBL/GenBank/DDBJ databases">
        <title>Pararhodobacter marina sp. nov., isolated from deep-sea water of the Indian Ocean.</title>
        <authorList>
            <person name="Lai Q.Sr."/>
            <person name="Liu X."/>
            <person name="Shao Z."/>
        </authorList>
    </citation>
    <scope>NUCLEOTIDE SEQUENCE [LARGE SCALE GENOMIC DNA]</scope>
    <source>
        <strain evidence="9 10">CIC4N-9</strain>
    </source>
</reference>
<dbReference type="Proteomes" id="UP000244940">
    <property type="component" value="Unassembled WGS sequence"/>
</dbReference>
<dbReference type="GO" id="GO:0016020">
    <property type="term" value="C:membrane"/>
    <property type="evidence" value="ECO:0007669"/>
    <property type="project" value="UniProtKB-SubCell"/>
</dbReference>
<dbReference type="InterPro" id="IPR011049">
    <property type="entry name" value="Serralysin-like_metalloprot_C"/>
</dbReference>
<evidence type="ECO:0008006" key="11">
    <source>
        <dbReference type="Google" id="ProtNLM"/>
    </source>
</evidence>
<dbReference type="PANTHER" id="PTHR38340">
    <property type="entry name" value="S-LAYER PROTEIN"/>
    <property type="match status" value="1"/>
</dbReference>
<dbReference type="PRINTS" id="PR01488">
    <property type="entry name" value="RTXTOXINA"/>
</dbReference>
<feature type="region of interest" description="Disordered" evidence="8">
    <location>
        <begin position="756"/>
        <end position="796"/>
    </location>
</feature>
<evidence type="ECO:0000256" key="8">
    <source>
        <dbReference type="SAM" id="MobiDB-lite"/>
    </source>
</evidence>
<feature type="region of interest" description="Disordered" evidence="8">
    <location>
        <begin position="558"/>
        <end position="581"/>
    </location>
</feature>
<keyword evidence="4" id="KW-0800">Toxin</keyword>
<comment type="subcellular location">
    <subcellularLocation>
        <location evidence="1">Membrane</location>
    </subcellularLocation>
    <subcellularLocation>
        <location evidence="2">Secreted</location>
    </subcellularLocation>
</comment>
<comment type="caution">
    <text evidence="9">The sequence shown here is derived from an EMBL/GenBank/DDBJ whole genome shotgun (WGS) entry which is preliminary data.</text>
</comment>
<keyword evidence="7" id="KW-0472">Membrane</keyword>
<accession>A0A2U2C7A2</accession>